<dbReference type="GO" id="GO:0055085">
    <property type="term" value="P:transmembrane transport"/>
    <property type="evidence" value="ECO:0007669"/>
    <property type="project" value="UniProtKB-ARBA"/>
</dbReference>
<feature type="domain" description="ABC transporter" evidence="7">
    <location>
        <begin position="522"/>
        <end position="771"/>
    </location>
</feature>
<dbReference type="GO" id="GO:0016887">
    <property type="term" value="F:ATP hydrolysis activity"/>
    <property type="evidence" value="ECO:0007669"/>
    <property type="project" value="InterPro"/>
</dbReference>
<organism evidence="8 9">
    <name type="scientific">Gordonia amarae NBRC 15530</name>
    <dbReference type="NCBI Taxonomy" id="1075090"/>
    <lineage>
        <taxon>Bacteria</taxon>
        <taxon>Bacillati</taxon>
        <taxon>Actinomycetota</taxon>
        <taxon>Actinomycetes</taxon>
        <taxon>Mycobacteriales</taxon>
        <taxon>Gordoniaceae</taxon>
        <taxon>Gordonia</taxon>
    </lineage>
</organism>
<dbReference type="PROSITE" id="PS50893">
    <property type="entry name" value="ABC_TRANSPORTER_2"/>
    <property type="match status" value="2"/>
</dbReference>
<evidence type="ECO:0000256" key="3">
    <source>
        <dbReference type="ARBA" id="ARBA00022741"/>
    </source>
</evidence>
<dbReference type="Proteomes" id="UP000006023">
    <property type="component" value="Unassembled WGS sequence"/>
</dbReference>
<evidence type="ECO:0000256" key="6">
    <source>
        <dbReference type="SAM" id="Phobius"/>
    </source>
</evidence>
<dbReference type="GO" id="GO:0005524">
    <property type="term" value="F:ATP binding"/>
    <property type="evidence" value="ECO:0007669"/>
    <property type="project" value="UniProtKB-KW"/>
</dbReference>
<keyword evidence="6" id="KW-1133">Transmembrane helix</keyword>
<evidence type="ECO:0000256" key="4">
    <source>
        <dbReference type="ARBA" id="ARBA00022840"/>
    </source>
</evidence>
<keyword evidence="2" id="KW-0813">Transport</keyword>
<feature type="transmembrane region" description="Helical" evidence="6">
    <location>
        <begin position="134"/>
        <end position="158"/>
    </location>
</feature>
<dbReference type="eggNOG" id="COG4172">
    <property type="taxonomic scope" value="Bacteria"/>
</dbReference>
<evidence type="ECO:0000313" key="9">
    <source>
        <dbReference type="Proteomes" id="UP000006023"/>
    </source>
</evidence>
<name>G7GQ36_9ACTN</name>
<feature type="transmembrane region" description="Helical" evidence="6">
    <location>
        <begin position="50"/>
        <end position="68"/>
    </location>
</feature>
<evidence type="ECO:0000256" key="2">
    <source>
        <dbReference type="ARBA" id="ARBA00022448"/>
    </source>
</evidence>
<dbReference type="PANTHER" id="PTHR43776">
    <property type="entry name" value="TRANSPORT ATP-BINDING PROTEIN"/>
    <property type="match status" value="1"/>
</dbReference>
<sequence>MSAPAVLAAAGHDVLTAVAGVAVGAVLGGAGGFAAALYGRARPGRRIVDGAAVPVAVAVALAVVLIAGPGLGTILTLVAVVTVVSFGSRTRRRAAEVLSRPSVEVLFVSGAPTTAIVGRQVAPILAAPLLRDLLTALSAGVFVAAVAGYAGLGGSGLGDLFARRIAGDDGLLDVLAPLLVAGVLAQLARSATGAVPVPASSQPALALTGPDGGTPDGGTPDGGTKVRRSAQPVDSFGDDDGFTLRLYSHPALDIDHLAIDFAGTRPAVKNISLRVDRGQILALVGETGSGKTMTAHAVMGLLPAAATATGSIRVDGIEVLNSQAPERCSPTDAASALLLRDPRATLDPRLTIGAQLGEVLRTLRDVSRRDRRARTLDLLDLVDFPDPQRYVDAYPGQLTAGDRQRAAIALAMATDPALLVADEPTSTLDTGEQAAILALLRRLRDRTDVGILLITHDLGVVADIADRAVVVRRGEVVERAGVFEWFARPSADYARRLHAITPKLPAATYGDDGLPELRTPILEVNHLHVGPTPLRACDLQGRNVIPALRDVSFRIGPGSALGVVGESGSGKTALGRVVAGLTPIGFGRIAVDGTDLAAIDRRGLRELRRRVALLPQDPATTLDPRLTVAESVAEPLLLRGEDAGAARSRAAELLDAVGAGGRWADARPGELTDGLRQRVSLARALALRPDLIVTDDPTRGLDVSVQASFLRLFTDLRKRFGFAALYSGHDIAVVAQVSDDVLILRRGRVVESGPARRVLTVPVEDYTQRLVDTVPYPDPVVQRDRHAAESGSPWV</sequence>
<keyword evidence="3" id="KW-0547">Nucleotide-binding</keyword>
<evidence type="ECO:0000256" key="5">
    <source>
        <dbReference type="SAM" id="MobiDB-lite"/>
    </source>
</evidence>
<comment type="caution">
    <text evidence="8">The sequence shown here is derived from an EMBL/GenBank/DDBJ whole genome shotgun (WGS) entry which is preliminary data.</text>
</comment>
<feature type="transmembrane region" description="Helical" evidence="6">
    <location>
        <begin position="74"/>
        <end position="91"/>
    </location>
</feature>
<dbReference type="InterPro" id="IPR027417">
    <property type="entry name" value="P-loop_NTPase"/>
</dbReference>
<dbReference type="EMBL" id="BAED01000043">
    <property type="protein sequence ID" value="GAB05711.1"/>
    <property type="molecule type" value="Genomic_DNA"/>
</dbReference>
<dbReference type="InterPro" id="IPR050319">
    <property type="entry name" value="ABC_transp_ATP-bind"/>
</dbReference>
<dbReference type="SMART" id="SM00382">
    <property type="entry name" value="AAA"/>
    <property type="match status" value="2"/>
</dbReference>
<feature type="transmembrane region" description="Helical" evidence="6">
    <location>
        <begin position="14"/>
        <end position="38"/>
    </location>
</feature>
<dbReference type="Pfam" id="PF00005">
    <property type="entry name" value="ABC_tran"/>
    <property type="match status" value="2"/>
</dbReference>
<feature type="region of interest" description="Disordered" evidence="5">
    <location>
        <begin position="196"/>
        <end position="236"/>
    </location>
</feature>
<proteinExistence type="inferred from homology"/>
<keyword evidence="4 8" id="KW-0067">ATP-binding</keyword>
<keyword evidence="9" id="KW-1185">Reference proteome</keyword>
<keyword evidence="6" id="KW-0472">Membrane</keyword>
<gene>
    <name evidence="8" type="ORF">GOAMR_43_00040</name>
</gene>
<dbReference type="STRING" id="1075090.GOAMR_43_00040"/>
<evidence type="ECO:0000256" key="1">
    <source>
        <dbReference type="ARBA" id="ARBA00005417"/>
    </source>
</evidence>
<feature type="compositionally biased region" description="Gly residues" evidence="5">
    <location>
        <begin position="210"/>
        <end position="221"/>
    </location>
</feature>
<protein>
    <submittedName>
        <fullName evidence="8">Putative ABC transporter ATP-binding protein</fullName>
    </submittedName>
</protein>
<reference evidence="8 9" key="1">
    <citation type="submission" date="2011-11" db="EMBL/GenBank/DDBJ databases">
        <title>Whole genome shotgun sequence of Gordonia amarae NBRC 15530.</title>
        <authorList>
            <person name="Takarada H."/>
            <person name="Hosoyama A."/>
            <person name="Tsuchikane K."/>
            <person name="Katsumata H."/>
            <person name="Yamazaki S."/>
            <person name="Fujita N."/>
        </authorList>
    </citation>
    <scope>NUCLEOTIDE SEQUENCE [LARGE SCALE GENOMIC DNA]</scope>
    <source>
        <strain evidence="8 9">NBRC 15530</strain>
    </source>
</reference>
<dbReference type="AlphaFoldDB" id="G7GQ36"/>
<keyword evidence="6" id="KW-0812">Transmembrane</keyword>
<dbReference type="RefSeq" id="WP_005187339.1">
    <property type="nucleotide sequence ID" value="NZ_BAED01000043.1"/>
</dbReference>
<feature type="domain" description="ABC transporter" evidence="7">
    <location>
        <begin position="252"/>
        <end position="498"/>
    </location>
</feature>
<dbReference type="InterPro" id="IPR003593">
    <property type="entry name" value="AAA+_ATPase"/>
</dbReference>
<dbReference type="InterPro" id="IPR003439">
    <property type="entry name" value="ABC_transporter-like_ATP-bd"/>
</dbReference>
<comment type="similarity">
    <text evidence="1">Belongs to the ABC transporter superfamily.</text>
</comment>
<dbReference type="CDD" id="cd03257">
    <property type="entry name" value="ABC_NikE_OppD_transporters"/>
    <property type="match status" value="1"/>
</dbReference>
<dbReference type="Gene3D" id="3.40.50.300">
    <property type="entry name" value="P-loop containing nucleotide triphosphate hydrolases"/>
    <property type="match status" value="2"/>
</dbReference>
<accession>G7GQ36</accession>
<evidence type="ECO:0000259" key="7">
    <source>
        <dbReference type="PROSITE" id="PS50893"/>
    </source>
</evidence>
<evidence type="ECO:0000313" key="8">
    <source>
        <dbReference type="EMBL" id="GAB05711.1"/>
    </source>
</evidence>
<dbReference type="PANTHER" id="PTHR43776:SF7">
    <property type="entry name" value="D,D-DIPEPTIDE TRANSPORT ATP-BINDING PROTEIN DDPF-RELATED"/>
    <property type="match status" value="1"/>
</dbReference>
<dbReference type="SUPFAM" id="SSF52540">
    <property type="entry name" value="P-loop containing nucleoside triphosphate hydrolases"/>
    <property type="match status" value="2"/>
</dbReference>